<sequence>MHVQQLLNILVNRDVRSLTDSLNRLERVAVDSHKLTIGPFITLDKQGDFIEPLDIFASLANYSDKRCTVAFFSVCQVTYAGKQIQAGQSEVEDSNCQISCQYLPFELLQDAALYHWNGRFHTRVYTIMDKNAQFYKPNVTLDNLWQFSLAFACSMASAW</sequence>
<evidence type="ECO:0000313" key="1">
    <source>
        <dbReference type="EMBL" id="CAD9004286.1"/>
    </source>
</evidence>
<reference evidence="1" key="1">
    <citation type="submission" date="2021-01" db="EMBL/GenBank/DDBJ databases">
        <authorList>
            <person name="Corre E."/>
            <person name="Pelletier E."/>
            <person name="Niang G."/>
            <person name="Scheremetjew M."/>
            <person name="Finn R."/>
            <person name="Kale V."/>
            <person name="Holt S."/>
            <person name="Cochrane G."/>
            <person name="Meng A."/>
            <person name="Brown T."/>
            <person name="Cohen L."/>
        </authorList>
    </citation>
    <scope>NUCLEOTIDE SEQUENCE</scope>
    <source>
        <strain evidence="1">NIES-381</strain>
    </source>
</reference>
<accession>A0A7S1I8K1</accession>
<protein>
    <submittedName>
        <fullName evidence="1">Uncharacterized protein</fullName>
    </submittedName>
</protein>
<name>A0A7S1I8K1_9EUGL</name>
<dbReference type="AlphaFoldDB" id="A0A7S1I8K1"/>
<proteinExistence type="predicted"/>
<gene>
    <name evidence="1" type="ORF">EGYM00392_LOCUS15371</name>
</gene>
<organism evidence="1">
    <name type="scientific">Eutreptiella gymnastica</name>
    <dbReference type="NCBI Taxonomy" id="73025"/>
    <lineage>
        <taxon>Eukaryota</taxon>
        <taxon>Discoba</taxon>
        <taxon>Euglenozoa</taxon>
        <taxon>Euglenida</taxon>
        <taxon>Spirocuta</taxon>
        <taxon>Euglenophyceae</taxon>
        <taxon>Eutreptiales</taxon>
        <taxon>Eutreptiaceae</taxon>
        <taxon>Eutreptiella</taxon>
    </lineage>
</organism>
<dbReference type="EMBL" id="HBGA01042236">
    <property type="protein sequence ID" value="CAD9004286.1"/>
    <property type="molecule type" value="Transcribed_RNA"/>
</dbReference>